<evidence type="ECO:0000313" key="3">
    <source>
        <dbReference type="EMBL" id="MDV6286991.1"/>
    </source>
</evidence>
<dbReference type="InterPro" id="IPR025736">
    <property type="entry name" value="PucR_C-HTH_dom"/>
</dbReference>
<evidence type="ECO:0000259" key="1">
    <source>
        <dbReference type="Pfam" id="PF13556"/>
    </source>
</evidence>
<dbReference type="InterPro" id="IPR042070">
    <property type="entry name" value="PucR_C-HTH_sf"/>
</dbReference>
<name>A0ABU4CTT4_RHOJO</name>
<dbReference type="PANTHER" id="PTHR33744:SF1">
    <property type="entry name" value="DNA-BINDING TRANSCRIPTIONAL ACTIVATOR ADER"/>
    <property type="match status" value="1"/>
</dbReference>
<dbReference type="EMBL" id="JAWLKA010000059">
    <property type="protein sequence ID" value="MDV6286991.1"/>
    <property type="molecule type" value="Genomic_DNA"/>
</dbReference>
<dbReference type="InterPro" id="IPR051448">
    <property type="entry name" value="CdaR-like_regulators"/>
</dbReference>
<feature type="domain" description="RsbT co-antagonist protein RsbRD N-terminal" evidence="2">
    <location>
        <begin position="58"/>
        <end position="196"/>
    </location>
</feature>
<dbReference type="Pfam" id="PF13556">
    <property type="entry name" value="HTH_30"/>
    <property type="match status" value="1"/>
</dbReference>
<evidence type="ECO:0000259" key="2">
    <source>
        <dbReference type="Pfam" id="PF14361"/>
    </source>
</evidence>
<dbReference type="RefSeq" id="WP_317571935.1">
    <property type="nucleotide sequence ID" value="NZ_JAWLKA010000059.1"/>
</dbReference>
<dbReference type="PANTHER" id="PTHR33744">
    <property type="entry name" value="CARBOHYDRATE DIACID REGULATOR"/>
    <property type="match status" value="1"/>
</dbReference>
<gene>
    <name evidence="3" type="ORF">R3Q59_41715</name>
</gene>
<dbReference type="Pfam" id="PF14361">
    <property type="entry name" value="RsbRD_N"/>
    <property type="match status" value="1"/>
</dbReference>
<organism evidence="3 4">
    <name type="scientific">Rhodococcus jostii</name>
    <dbReference type="NCBI Taxonomy" id="132919"/>
    <lineage>
        <taxon>Bacteria</taxon>
        <taxon>Bacillati</taxon>
        <taxon>Actinomycetota</taxon>
        <taxon>Actinomycetes</taxon>
        <taxon>Mycobacteriales</taxon>
        <taxon>Nocardiaceae</taxon>
        <taxon>Rhodococcus</taxon>
    </lineage>
</organism>
<dbReference type="Gene3D" id="1.10.10.2840">
    <property type="entry name" value="PucR C-terminal helix-turn-helix domain"/>
    <property type="match status" value="1"/>
</dbReference>
<dbReference type="Proteomes" id="UP001185737">
    <property type="component" value="Unassembled WGS sequence"/>
</dbReference>
<dbReference type="InterPro" id="IPR025751">
    <property type="entry name" value="RsbRD_N_dom"/>
</dbReference>
<accession>A0ABU4CTT4</accession>
<comment type="caution">
    <text evidence="3">The sequence shown here is derived from an EMBL/GenBank/DDBJ whole genome shotgun (WGS) entry which is preliminary data.</text>
</comment>
<protein>
    <submittedName>
        <fullName evidence="3">Helix-turn-helix domain-containing protein</fullName>
    </submittedName>
</protein>
<keyword evidence="4" id="KW-1185">Reference proteome</keyword>
<reference evidence="3 4" key="1">
    <citation type="submission" date="2023-10" db="EMBL/GenBank/DDBJ databases">
        <title>Development of a sustainable strategy for remediation of hydrocarbon-contaminated territories based on the waste exchange concept.</title>
        <authorList>
            <person name="Krivoruchko A."/>
        </authorList>
    </citation>
    <scope>NUCLEOTIDE SEQUENCE [LARGE SCALE GENOMIC DNA]</scope>
    <source>
        <strain evidence="3 4">IEGM 60</strain>
    </source>
</reference>
<evidence type="ECO:0000313" key="4">
    <source>
        <dbReference type="Proteomes" id="UP001185737"/>
    </source>
</evidence>
<proteinExistence type="predicted"/>
<sequence length="445" mass="48777">MRNTPDARPEVSQDDPGHHWVRGLRSEADAPEEPVCSAETIASAVAQVGADPVQWAVELGARIADRTIRRLPEFGGGRASVTTLRLGTEQVAIYMVRSLDAGHMVHTPDSAETNSMIHDYVHRRVPMDRIWAGMRYGHAWLTEEFMAACRTLVDRDQRAEELESVSQILFEQVITYAAELGELYRVENDAWISSAEFARDDAIRSILEGEEIDENALSQTLRYPLSQFHLALVLKVAAGHESASADLHAAASELLQSLGTTTTLVVGDSASEVRAWGGCDHTISADDAIPGKAIPGVDIAIGFGGRGANGFRRATEEAVRTADIAGKLRYRPPSIVTYAQVSLVGLLLENSDQAADFADRELGKLAEKSPHVGNLRETVLAYFECRHSPRAAGERLFVAKNTVIYRIKRAEELIGRSLDERPAETWAALLIAKSLYDCEPEVPKQ</sequence>
<feature type="domain" description="PucR C-terminal helix-turn-helix" evidence="1">
    <location>
        <begin position="375"/>
        <end position="429"/>
    </location>
</feature>